<dbReference type="PANTHER" id="PTHR19139:SF283">
    <property type="entry name" value="AQUAPORIN"/>
    <property type="match status" value="1"/>
</dbReference>
<keyword evidence="6 10" id="KW-0472">Membrane</keyword>
<dbReference type="EMBL" id="WWBZ02000007">
    <property type="protein sequence ID" value="KAF4312117.1"/>
    <property type="molecule type" value="Genomic_DNA"/>
</dbReference>
<evidence type="ECO:0000313" key="11">
    <source>
        <dbReference type="EMBL" id="KAF4312117.1"/>
    </source>
</evidence>
<feature type="region of interest" description="Disordered" evidence="9">
    <location>
        <begin position="1"/>
        <end position="159"/>
    </location>
</feature>
<feature type="transmembrane region" description="Helical" evidence="10">
    <location>
        <begin position="413"/>
        <end position="431"/>
    </location>
</feature>
<comment type="similarity">
    <text evidence="2">Belongs to the MIP/aquaporin (TC 1.A.8) family.</text>
</comment>
<dbReference type="PANTHER" id="PTHR19139">
    <property type="entry name" value="AQUAPORIN TRANSPORTER"/>
    <property type="match status" value="1"/>
</dbReference>
<comment type="catalytic activity">
    <reaction evidence="8">
        <text>H2O(in) = H2O(out)</text>
        <dbReference type="Rhea" id="RHEA:29667"/>
        <dbReference type="ChEBI" id="CHEBI:15377"/>
    </reaction>
</comment>
<keyword evidence="3 10" id="KW-0812">Transmembrane</keyword>
<feature type="compositionally biased region" description="Polar residues" evidence="9">
    <location>
        <begin position="53"/>
        <end position="67"/>
    </location>
</feature>
<evidence type="ECO:0000256" key="5">
    <source>
        <dbReference type="ARBA" id="ARBA00022989"/>
    </source>
</evidence>
<gene>
    <name evidence="11" type="ORF">GTA08_BOTSDO12225</name>
</gene>
<dbReference type="InterPro" id="IPR023271">
    <property type="entry name" value="Aquaporin-like"/>
</dbReference>
<dbReference type="FunFam" id="1.20.1080.10:FF:000024">
    <property type="entry name" value="MIP aquaporin (Eurofung)"/>
    <property type="match status" value="1"/>
</dbReference>
<dbReference type="InterPro" id="IPR034294">
    <property type="entry name" value="Aquaporin_transptr"/>
</dbReference>
<keyword evidence="12" id="KW-1185">Reference proteome</keyword>
<evidence type="ECO:0000256" key="8">
    <source>
        <dbReference type="ARBA" id="ARBA00034651"/>
    </source>
</evidence>
<comment type="caution">
    <text evidence="11">The sequence shown here is derived from an EMBL/GenBank/DDBJ whole genome shotgun (WGS) entry which is preliminary data.</text>
</comment>
<evidence type="ECO:0000256" key="9">
    <source>
        <dbReference type="SAM" id="MobiDB-lite"/>
    </source>
</evidence>
<organism evidence="11 12">
    <name type="scientific">Botryosphaeria dothidea</name>
    <dbReference type="NCBI Taxonomy" id="55169"/>
    <lineage>
        <taxon>Eukaryota</taxon>
        <taxon>Fungi</taxon>
        <taxon>Dikarya</taxon>
        <taxon>Ascomycota</taxon>
        <taxon>Pezizomycotina</taxon>
        <taxon>Dothideomycetes</taxon>
        <taxon>Dothideomycetes incertae sedis</taxon>
        <taxon>Botryosphaeriales</taxon>
        <taxon>Botryosphaeriaceae</taxon>
        <taxon>Botryosphaeria</taxon>
    </lineage>
</organism>
<dbReference type="GO" id="GO:0015250">
    <property type="term" value="F:water channel activity"/>
    <property type="evidence" value="ECO:0007669"/>
    <property type="project" value="TreeGrafter"/>
</dbReference>
<accession>A0A8H4NEF4</accession>
<feature type="compositionally biased region" description="Polar residues" evidence="9">
    <location>
        <begin position="24"/>
        <end position="37"/>
    </location>
</feature>
<dbReference type="AlphaFoldDB" id="A0A8H4NEF4"/>
<evidence type="ECO:0000256" key="1">
    <source>
        <dbReference type="ARBA" id="ARBA00004141"/>
    </source>
</evidence>
<feature type="transmembrane region" description="Helical" evidence="10">
    <location>
        <begin position="325"/>
        <end position="347"/>
    </location>
</feature>
<evidence type="ECO:0000256" key="10">
    <source>
        <dbReference type="SAM" id="Phobius"/>
    </source>
</evidence>
<proteinExistence type="inferred from homology"/>
<keyword evidence="4" id="KW-0677">Repeat</keyword>
<comment type="subcellular location">
    <subcellularLocation>
        <location evidence="1">Membrane</location>
        <topology evidence="1">Multi-pass membrane protein</topology>
    </subcellularLocation>
</comment>
<dbReference type="SUPFAM" id="SSF81338">
    <property type="entry name" value="Aquaporin-like"/>
    <property type="match status" value="1"/>
</dbReference>
<evidence type="ECO:0000256" key="6">
    <source>
        <dbReference type="ARBA" id="ARBA00023136"/>
    </source>
</evidence>
<evidence type="ECO:0000256" key="4">
    <source>
        <dbReference type="ARBA" id="ARBA00022737"/>
    </source>
</evidence>
<dbReference type="GO" id="GO:0005886">
    <property type="term" value="C:plasma membrane"/>
    <property type="evidence" value="ECO:0007669"/>
    <property type="project" value="TreeGrafter"/>
</dbReference>
<protein>
    <submittedName>
        <fullName evidence="11">Major intrinsic protein</fullName>
    </submittedName>
</protein>
<feature type="transmembrane region" description="Helical" evidence="10">
    <location>
        <begin position="484"/>
        <end position="504"/>
    </location>
</feature>
<dbReference type="OrthoDB" id="3222at2759"/>
<keyword evidence="7" id="KW-0325">Glycoprotein</keyword>
<sequence length="638" mass="69179">MVPSSRDGSGYEPVRNAKARLEALNSNPATPGGTPSPSAHPYDRPALGIPAPSIQQPKATTPTSQKISFRPSIDQEGETTPEKKSQDRAPLLGNRRRGSIRPTSIQDFSFAEYTDQGTSSAFDRQQMGLEGGMPMPGRARSNSAMASVHPAESSRDAFRTSIQGSPAIESPEPNLSQFISNKGRPLSFYDLKEQAKKTKAESIANSARPSYHGRSSWRSTWDKETAYSYGDMAAMAASRYYASPSDGEKPYVRDRESELLALRLPWTMWMNSDVKNHFVAALGEWVGTTMFLFFAFAGTQVANAKSSTPSEATTTNATTGFDPSVMLYISLCFGFSLMVNVWVFFRISGGLFNPAVTLALFATRAIGAWRAICLFFAQIAGSITASALVLAIFPTPLNVRTTLSEGTSVAQGLFIEAFMTAELVFTILMLAKEKHKATFIAPVGIGLALFIAELCGVYYTGGSLNPARSLGPCIVTNTYDSTHWIYWLGPAIGCLFAIGFYKFIKILEYEMANPGQDGDDLNDPTKNPNHAVREKQREMTAKILSSLGVQGVQPPMQQDGGDRTPQLGDHGFYLPDGRTSMAGARADIGDVEKGYGPGPRGDLSTVASASEVHSPVRVPYVPPPHRGSPRPSMHDMRE</sequence>
<feature type="transmembrane region" description="Helical" evidence="10">
    <location>
        <begin position="368"/>
        <end position="393"/>
    </location>
</feature>
<dbReference type="Gene3D" id="1.20.1080.10">
    <property type="entry name" value="Glycerol uptake facilitator protein"/>
    <property type="match status" value="1"/>
</dbReference>
<keyword evidence="5 10" id="KW-1133">Transmembrane helix</keyword>
<reference evidence="11" key="1">
    <citation type="submission" date="2020-04" db="EMBL/GenBank/DDBJ databases">
        <title>Genome Assembly and Annotation of Botryosphaeria dothidea sdau 11-99, a Latent Pathogen of Apple Fruit Ring Rot in China.</title>
        <authorList>
            <person name="Yu C."/>
            <person name="Diao Y."/>
            <person name="Lu Q."/>
            <person name="Zhao J."/>
            <person name="Cui S."/>
            <person name="Peng C."/>
            <person name="He B."/>
            <person name="Liu H."/>
        </authorList>
    </citation>
    <scope>NUCLEOTIDE SEQUENCE [LARGE SCALE GENOMIC DNA]</scope>
    <source>
        <strain evidence="11">Sdau11-99</strain>
    </source>
</reference>
<evidence type="ECO:0000313" key="12">
    <source>
        <dbReference type="Proteomes" id="UP000572817"/>
    </source>
</evidence>
<evidence type="ECO:0000256" key="3">
    <source>
        <dbReference type="ARBA" id="ARBA00022692"/>
    </source>
</evidence>
<name>A0A8H4NEF4_9PEZI</name>
<evidence type="ECO:0000256" key="2">
    <source>
        <dbReference type="ARBA" id="ARBA00006175"/>
    </source>
</evidence>
<evidence type="ECO:0000256" key="7">
    <source>
        <dbReference type="ARBA" id="ARBA00023180"/>
    </source>
</evidence>
<feature type="transmembrane region" description="Helical" evidence="10">
    <location>
        <begin position="278"/>
        <end position="297"/>
    </location>
</feature>
<feature type="region of interest" description="Disordered" evidence="9">
    <location>
        <begin position="589"/>
        <end position="638"/>
    </location>
</feature>
<dbReference type="Proteomes" id="UP000572817">
    <property type="component" value="Unassembled WGS sequence"/>
</dbReference>
<dbReference type="Pfam" id="PF00230">
    <property type="entry name" value="MIP"/>
    <property type="match status" value="1"/>
</dbReference>
<dbReference type="InterPro" id="IPR000425">
    <property type="entry name" value="MIP"/>
</dbReference>
<dbReference type="PRINTS" id="PR00783">
    <property type="entry name" value="MINTRINSICP"/>
</dbReference>
<feature type="transmembrane region" description="Helical" evidence="10">
    <location>
        <begin position="438"/>
        <end position="459"/>
    </location>
</feature>